<gene>
    <name evidence="2" type="ordered locus">Deima_2586</name>
</gene>
<feature type="region of interest" description="Disordered" evidence="1">
    <location>
        <begin position="148"/>
        <end position="209"/>
    </location>
</feature>
<dbReference type="AlphaFoldDB" id="E8UAY0"/>
<dbReference type="OrthoDB" id="65964at2"/>
<dbReference type="EMBL" id="CP002454">
    <property type="protein sequence ID" value="ADV68219.1"/>
    <property type="molecule type" value="Genomic_DNA"/>
</dbReference>
<proteinExistence type="predicted"/>
<accession>E8UAY0</accession>
<dbReference type="HOGENOM" id="CLU_1425872_0_0_0"/>
<organism evidence="2 3">
    <name type="scientific">Deinococcus maricopensis (strain DSM 21211 / LMG 22137 / NRRL B-23946 / LB-34)</name>
    <dbReference type="NCBI Taxonomy" id="709986"/>
    <lineage>
        <taxon>Bacteria</taxon>
        <taxon>Thermotogati</taxon>
        <taxon>Deinococcota</taxon>
        <taxon>Deinococci</taxon>
        <taxon>Deinococcales</taxon>
        <taxon>Deinococcaceae</taxon>
        <taxon>Deinococcus</taxon>
    </lineage>
</organism>
<protein>
    <submittedName>
        <fullName evidence="2">Uncharacterized protein</fullName>
    </submittedName>
</protein>
<reference evidence="2 3" key="1">
    <citation type="journal article" date="2011" name="Stand. Genomic Sci.">
        <title>Complete genome sequence of Deinococcus maricopensis type strain (LB-34).</title>
        <authorList>
            <person name="Pukall R."/>
            <person name="Zeytun A."/>
            <person name="Lucas S."/>
            <person name="Lapidus A."/>
            <person name="Hammon N."/>
            <person name="Deshpande S."/>
            <person name="Nolan M."/>
            <person name="Cheng J.F."/>
            <person name="Pitluck S."/>
            <person name="Liolios K."/>
            <person name="Pagani I."/>
            <person name="Mikhailova N."/>
            <person name="Ivanova N."/>
            <person name="Mavromatis K."/>
            <person name="Pati A."/>
            <person name="Tapia R."/>
            <person name="Han C."/>
            <person name="Goodwin L."/>
            <person name="Chen A."/>
            <person name="Palaniappan K."/>
            <person name="Land M."/>
            <person name="Hauser L."/>
            <person name="Chang Y.J."/>
            <person name="Jeffries C.D."/>
            <person name="Brambilla E.M."/>
            <person name="Rohde M."/>
            <person name="Goker M."/>
            <person name="Detter J.C."/>
            <person name="Woyke T."/>
            <person name="Bristow J."/>
            <person name="Eisen J.A."/>
            <person name="Markowitz V."/>
            <person name="Hugenholtz P."/>
            <person name="Kyrpides N.C."/>
            <person name="Klenk H.P."/>
        </authorList>
    </citation>
    <scope>NUCLEOTIDE SEQUENCE [LARGE SCALE GENOMIC DNA]</scope>
    <source>
        <strain evidence="3">DSM 21211 / LMG 22137 / NRRL B-23946 / LB-34</strain>
    </source>
</reference>
<sequence>MLDNILNTLKRGVDRARVRGEEVTQAARLRVEIYQLNRDLDGLYARLGRAYHGGADVATLTPIREEIARVDGEVAARERLLAELNARMPADDVTASGDADVTVITTAPVAARVWAEKQGADVAVGNAPAFVPTTSGGVNMTKDNEHVVRDIDTPATGDPVVDNSDHKMPPGPDRAGVALEEERERAFRQPNRLHEADVVSKNPDPSSHE</sequence>
<evidence type="ECO:0000256" key="1">
    <source>
        <dbReference type="SAM" id="MobiDB-lite"/>
    </source>
</evidence>
<dbReference type="RefSeq" id="WP_013557723.1">
    <property type="nucleotide sequence ID" value="NC_014958.1"/>
</dbReference>
<dbReference type="KEGG" id="dmr:Deima_2586"/>
<evidence type="ECO:0000313" key="3">
    <source>
        <dbReference type="Proteomes" id="UP000008635"/>
    </source>
</evidence>
<keyword evidence="3" id="KW-1185">Reference proteome</keyword>
<dbReference type="STRING" id="709986.Deima_2586"/>
<evidence type="ECO:0000313" key="2">
    <source>
        <dbReference type="EMBL" id="ADV68219.1"/>
    </source>
</evidence>
<reference evidence="3" key="2">
    <citation type="submission" date="2011-01" db="EMBL/GenBank/DDBJ databases">
        <title>The complete genome of Deinococcus maricopensis DSM 21211.</title>
        <authorList>
            <consortium name="US DOE Joint Genome Institute (JGI-PGF)"/>
            <person name="Lucas S."/>
            <person name="Copeland A."/>
            <person name="Lapidus A."/>
            <person name="Goodwin L."/>
            <person name="Pitluck S."/>
            <person name="Kyrpides N."/>
            <person name="Mavromatis K."/>
            <person name="Pagani I."/>
            <person name="Ivanova N."/>
            <person name="Ovchinnikova G."/>
            <person name="Zeytun A."/>
            <person name="Detter J.C."/>
            <person name="Han C."/>
            <person name="Land M."/>
            <person name="Hauser L."/>
            <person name="Markowitz V."/>
            <person name="Cheng J.-F."/>
            <person name="Hugenholtz P."/>
            <person name="Woyke T."/>
            <person name="Wu D."/>
            <person name="Pukall R."/>
            <person name="Gehrich-Schroeter G."/>
            <person name="Brambilla E."/>
            <person name="Klenk H.-P."/>
            <person name="Eisen J.A."/>
        </authorList>
    </citation>
    <scope>NUCLEOTIDE SEQUENCE [LARGE SCALE GENOMIC DNA]</scope>
    <source>
        <strain evidence="3">DSM 21211 / LMG 22137 / NRRL B-23946 / LB-34</strain>
    </source>
</reference>
<feature type="compositionally biased region" description="Basic and acidic residues" evidence="1">
    <location>
        <begin position="180"/>
        <end position="198"/>
    </location>
</feature>
<name>E8UAY0_DEIML</name>
<dbReference type="Proteomes" id="UP000008635">
    <property type="component" value="Chromosome"/>
</dbReference>